<dbReference type="PANTHER" id="PTHR30313">
    <property type="entry name" value="DNA PRIMASE"/>
    <property type="match status" value="1"/>
</dbReference>
<dbReference type="Gene3D" id="3.90.980.10">
    <property type="entry name" value="DNA primase, catalytic core, N-terminal domain"/>
    <property type="match status" value="1"/>
</dbReference>
<keyword evidence="11 12" id="KW-0804">Transcription</keyword>
<evidence type="ECO:0000256" key="9">
    <source>
        <dbReference type="ARBA" id="ARBA00022842"/>
    </source>
</evidence>
<dbReference type="FunFam" id="3.40.1360.10:FF:000002">
    <property type="entry name" value="DNA primase"/>
    <property type="match status" value="1"/>
</dbReference>
<comment type="caution">
    <text evidence="16">The sequence shown here is derived from an EMBL/GenBank/DDBJ whole genome shotgun (WGS) entry which is preliminary data.</text>
</comment>
<keyword evidence="8 12" id="KW-0862">Zinc</keyword>
<dbReference type="GO" id="GO:0003677">
    <property type="term" value="F:DNA binding"/>
    <property type="evidence" value="ECO:0007669"/>
    <property type="project" value="UniProtKB-KW"/>
</dbReference>
<evidence type="ECO:0000256" key="4">
    <source>
        <dbReference type="ARBA" id="ARBA00022695"/>
    </source>
</evidence>
<dbReference type="InterPro" id="IPR013264">
    <property type="entry name" value="DNAG_N"/>
</dbReference>
<evidence type="ECO:0000313" key="16">
    <source>
        <dbReference type="EMBL" id="HIW02394.1"/>
    </source>
</evidence>
<dbReference type="Pfam" id="PF10410">
    <property type="entry name" value="DnaB_bind"/>
    <property type="match status" value="1"/>
</dbReference>
<dbReference type="EMBL" id="DXHS01000061">
    <property type="protein sequence ID" value="HIW02394.1"/>
    <property type="molecule type" value="Genomic_DNA"/>
</dbReference>
<keyword evidence="7 12" id="KW-0863">Zinc-finger</keyword>
<evidence type="ECO:0000256" key="10">
    <source>
        <dbReference type="ARBA" id="ARBA00023125"/>
    </source>
</evidence>
<keyword evidence="5 12" id="KW-0235">DNA replication</keyword>
<dbReference type="PANTHER" id="PTHR30313:SF2">
    <property type="entry name" value="DNA PRIMASE"/>
    <property type="match status" value="1"/>
</dbReference>
<dbReference type="Pfam" id="PF01807">
    <property type="entry name" value="Zn_ribbon_DnaG"/>
    <property type="match status" value="1"/>
</dbReference>
<dbReference type="PIRSF" id="PIRSF002811">
    <property type="entry name" value="DnaG"/>
    <property type="match status" value="1"/>
</dbReference>
<dbReference type="CDD" id="cd03364">
    <property type="entry name" value="TOPRIM_DnaG_primases"/>
    <property type="match status" value="1"/>
</dbReference>
<dbReference type="EC" id="2.7.7.101" evidence="12"/>
<protein>
    <recommendedName>
        <fullName evidence="12 13">DNA primase</fullName>
        <ecNumber evidence="12">2.7.7.101</ecNumber>
    </recommendedName>
</protein>
<evidence type="ECO:0000256" key="14">
    <source>
        <dbReference type="PIRSR" id="PIRSR002811-1"/>
    </source>
</evidence>
<comment type="cofactor">
    <cofactor evidence="12 13 14">
        <name>Zn(2+)</name>
        <dbReference type="ChEBI" id="CHEBI:29105"/>
    </cofactor>
    <text evidence="12 13 14">Binds 1 zinc ion per monomer.</text>
</comment>
<comment type="catalytic activity">
    <reaction evidence="12">
        <text>ssDNA + n NTP = ssDNA/pppN(pN)n-1 hybrid + (n-1) diphosphate.</text>
        <dbReference type="EC" id="2.7.7.101"/>
    </reaction>
</comment>
<comment type="subunit">
    <text evidence="12">Monomer. Interacts with DnaB.</text>
</comment>
<dbReference type="InterPro" id="IPR006295">
    <property type="entry name" value="DNA_primase_DnaG"/>
</dbReference>
<organism evidence="16 17">
    <name type="scientific">Candidatus Protoclostridium stercorigallinarum</name>
    <dbReference type="NCBI Taxonomy" id="2838741"/>
    <lineage>
        <taxon>Bacteria</taxon>
        <taxon>Bacillati</taxon>
        <taxon>Bacillota</taxon>
        <taxon>Clostridia</taxon>
        <taxon>Candidatus Protoclostridium</taxon>
    </lineage>
</organism>
<dbReference type="InterPro" id="IPR002694">
    <property type="entry name" value="Znf_CHC2"/>
</dbReference>
<dbReference type="InterPro" id="IPR034151">
    <property type="entry name" value="TOPRIM_DnaG_bac"/>
</dbReference>
<dbReference type="Pfam" id="PF08275">
    <property type="entry name" value="DNAG_N"/>
    <property type="match status" value="1"/>
</dbReference>
<dbReference type="NCBIfam" id="TIGR01391">
    <property type="entry name" value="dnaG"/>
    <property type="match status" value="1"/>
</dbReference>
<reference evidence="16" key="1">
    <citation type="journal article" date="2021" name="PeerJ">
        <title>Extensive microbial diversity within the chicken gut microbiome revealed by metagenomics and culture.</title>
        <authorList>
            <person name="Gilroy R."/>
            <person name="Ravi A."/>
            <person name="Getino M."/>
            <person name="Pursley I."/>
            <person name="Horton D.L."/>
            <person name="Alikhan N.F."/>
            <person name="Baker D."/>
            <person name="Gharbi K."/>
            <person name="Hall N."/>
            <person name="Watson M."/>
            <person name="Adriaenssens E.M."/>
            <person name="Foster-Nyarko E."/>
            <person name="Jarju S."/>
            <person name="Secka A."/>
            <person name="Antonio M."/>
            <person name="Oren A."/>
            <person name="Chaudhuri R.R."/>
            <person name="La Ragione R."/>
            <person name="Hildebrand F."/>
            <person name="Pallen M.J."/>
        </authorList>
    </citation>
    <scope>NUCLEOTIDE SEQUENCE</scope>
    <source>
        <strain evidence="16">12435</strain>
    </source>
</reference>
<evidence type="ECO:0000256" key="7">
    <source>
        <dbReference type="ARBA" id="ARBA00022771"/>
    </source>
</evidence>
<evidence type="ECO:0000256" key="12">
    <source>
        <dbReference type="HAMAP-Rule" id="MF_00974"/>
    </source>
</evidence>
<feature type="zinc finger region" description="CHC2-type" evidence="12 14">
    <location>
        <begin position="37"/>
        <end position="61"/>
    </location>
</feature>
<dbReference type="InterPro" id="IPR036977">
    <property type="entry name" value="DNA_primase_Znf_CHC2"/>
</dbReference>
<dbReference type="AlphaFoldDB" id="A0A9D1PZC7"/>
<evidence type="ECO:0000256" key="1">
    <source>
        <dbReference type="ARBA" id="ARBA00022478"/>
    </source>
</evidence>
<comment type="function">
    <text evidence="12 13">RNA polymerase that catalyzes the synthesis of short RNA molecules used as primers for DNA polymerase during DNA replication.</text>
</comment>
<feature type="domain" description="Toprim" evidence="15">
    <location>
        <begin position="257"/>
        <end position="338"/>
    </location>
</feature>
<dbReference type="PROSITE" id="PS50880">
    <property type="entry name" value="TOPRIM"/>
    <property type="match status" value="1"/>
</dbReference>
<sequence>MDFSEFCDRLLERTDIVKLISRYVTLKRAGSSFKACCPFHNERTPSFSVDPAKQLYHCFGCGKGGNAITFLRDIENIDTIDAIKMLADEAHMELPSFSGSKHRGLDKEKRLRLYSLMREAARHYNANLSSPRAQIARDYIEKRLLPPNIVTRFGLGYSFDFTEIIDYLKGKGYTEAEMKEAGLIERTADKWYDVFHGRLIFPIISNTGEVVAFGGRALRKDIPAKYRNSTQTEIFDKSKTVYALNLLKKKRRTGPLPYVIMCEGYMDVIALHKAGFDTAVASMGTSLTYQQAKQLKNYSDKVIISYDGDTAGQKATMRGLDILRENGLTVKVARMPEGKDPDEVINEMGREAYERILEEAMPLTAYKLDMLRRSYDMNDRDDKTKYAAEAVKCVKQLENPVEREEYLQTVAEETGYDIGVLRAQANVFTGDEKPAAPEVKPKEPARDISETFLLAAYVAGRPYVDPEDLTEIFPDGFERNLVDSVTDSRLKGIKDTAAMLYTDMPDGVHGKLPEIIEFDLTGMDDKSVYDSCVRKLKIARLEKKCTELAAAYDETRDIKYLQQCSEYKKQIKKLRESGGR</sequence>
<dbReference type="Gene3D" id="3.90.580.10">
    <property type="entry name" value="Zinc finger, CHC2-type domain"/>
    <property type="match status" value="1"/>
</dbReference>
<dbReference type="FunFam" id="3.90.580.10:FF:000001">
    <property type="entry name" value="DNA primase"/>
    <property type="match status" value="1"/>
</dbReference>
<reference evidence="16" key="2">
    <citation type="submission" date="2021-04" db="EMBL/GenBank/DDBJ databases">
        <authorList>
            <person name="Gilroy R."/>
        </authorList>
    </citation>
    <scope>NUCLEOTIDE SEQUENCE</scope>
    <source>
        <strain evidence="16">12435</strain>
    </source>
</reference>
<dbReference type="SMART" id="SM00493">
    <property type="entry name" value="TOPRIM"/>
    <property type="match status" value="1"/>
</dbReference>
<dbReference type="Pfam" id="PF13155">
    <property type="entry name" value="Toprim_2"/>
    <property type="match status" value="1"/>
</dbReference>
<keyword evidence="9" id="KW-0460">Magnesium</keyword>
<dbReference type="Gene3D" id="3.40.1360.10">
    <property type="match status" value="1"/>
</dbReference>
<dbReference type="GO" id="GO:0008270">
    <property type="term" value="F:zinc ion binding"/>
    <property type="evidence" value="ECO:0007669"/>
    <property type="project" value="UniProtKB-UniRule"/>
</dbReference>
<dbReference type="GO" id="GO:0006269">
    <property type="term" value="P:DNA replication, synthesis of primer"/>
    <property type="evidence" value="ECO:0007669"/>
    <property type="project" value="UniProtKB-UniRule"/>
</dbReference>
<name>A0A9D1PZC7_9FIRM</name>
<evidence type="ECO:0000256" key="8">
    <source>
        <dbReference type="ARBA" id="ARBA00022833"/>
    </source>
</evidence>
<evidence type="ECO:0000256" key="13">
    <source>
        <dbReference type="PIRNR" id="PIRNR002811"/>
    </source>
</evidence>
<dbReference type="SUPFAM" id="SSF56731">
    <property type="entry name" value="DNA primase core"/>
    <property type="match status" value="1"/>
</dbReference>
<dbReference type="InterPro" id="IPR050219">
    <property type="entry name" value="DnaG_primase"/>
</dbReference>
<dbReference type="GO" id="GO:0003899">
    <property type="term" value="F:DNA-directed RNA polymerase activity"/>
    <property type="evidence" value="ECO:0007669"/>
    <property type="project" value="UniProtKB-UniRule"/>
</dbReference>
<dbReference type="GO" id="GO:0005737">
    <property type="term" value="C:cytoplasm"/>
    <property type="evidence" value="ECO:0007669"/>
    <property type="project" value="TreeGrafter"/>
</dbReference>
<dbReference type="InterPro" id="IPR006171">
    <property type="entry name" value="TOPRIM_dom"/>
</dbReference>
<dbReference type="InterPro" id="IPR019475">
    <property type="entry name" value="DNA_primase_DnaB-bd"/>
</dbReference>
<evidence type="ECO:0000259" key="15">
    <source>
        <dbReference type="PROSITE" id="PS50880"/>
    </source>
</evidence>
<dbReference type="SMART" id="SM00400">
    <property type="entry name" value="ZnF_CHCC"/>
    <property type="match status" value="1"/>
</dbReference>
<dbReference type="GO" id="GO:0000428">
    <property type="term" value="C:DNA-directed RNA polymerase complex"/>
    <property type="evidence" value="ECO:0007669"/>
    <property type="project" value="UniProtKB-KW"/>
</dbReference>
<comment type="domain">
    <text evidence="12">Contains an N-terminal zinc-binding domain, a central core domain that contains the primase activity, and a C-terminal DnaB-binding domain.</text>
</comment>
<evidence type="ECO:0000256" key="6">
    <source>
        <dbReference type="ARBA" id="ARBA00022723"/>
    </source>
</evidence>
<proteinExistence type="inferred from homology"/>
<evidence type="ECO:0000256" key="11">
    <source>
        <dbReference type="ARBA" id="ARBA00023163"/>
    </source>
</evidence>
<dbReference type="HAMAP" id="MF_00974">
    <property type="entry name" value="DNA_primase_DnaG"/>
    <property type="match status" value="1"/>
</dbReference>
<keyword evidence="6 12" id="KW-0479">Metal-binding</keyword>
<keyword evidence="4 12" id="KW-0548">Nucleotidyltransferase</keyword>
<comment type="similarity">
    <text evidence="12 13">Belongs to the DnaG primase family.</text>
</comment>
<evidence type="ECO:0000256" key="3">
    <source>
        <dbReference type="ARBA" id="ARBA00022679"/>
    </source>
</evidence>
<accession>A0A9D1PZC7</accession>
<keyword evidence="10 12" id="KW-0238">DNA-binding</keyword>
<dbReference type="SUPFAM" id="SSF57783">
    <property type="entry name" value="Zinc beta-ribbon"/>
    <property type="match status" value="1"/>
</dbReference>
<keyword evidence="1 12" id="KW-0240">DNA-directed RNA polymerase</keyword>
<dbReference type="InterPro" id="IPR030846">
    <property type="entry name" value="DnaG_bac"/>
</dbReference>
<dbReference type="InterPro" id="IPR037068">
    <property type="entry name" value="DNA_primase_core_N_sf"/>
</dbReference>
<keyword evidence="3 12" id="KW-0808">Transferase</keyword>
<keyword evidence="2 12" id="KW-0639">Primosome</keyword>
<dbReference type="GO" id="GO:1990077">
    <property type="term" value="C:primosome complex"/>
    <property type="evidence" value="ECO:0007669"/>
    <property type="project" value="UniProtKB-KW"/>
</dbReference>
<evidence type="ECO:0000256" key="2">
    <source>
        <dbReference type="ARBA" id="ARBA00022515"/>
    </source>
</evidence>
<evidence type="ECO:0000313" key="17">
    <source>
        <dbReference type="Proteomes" id="UP000823990"/>
    </source>
</evidence>
<evidence type="ECO:0000256" key="5">
    <source>
        <dbReference type="ARBA" id="ARBA00022705"/>
    </source>
</evidence>
<dbReference type="Proteomes" id="UP000823990">
    <property type="component" value="Unassembled WGS sequence"/>
</dbReference>
<gene>
    <name evidence="12 16" type="primary">dnaG</name>
    <name evidence="16" type="ORF">H9892_03560</name>
</gene>